<protein>
    <submittedName>
        <fullName evidence="2">Uncharacterized protein</fullName>
    </submittedName>
</protein>
<dbReference type="Proteomes" id="UP000230066">
    <property type="component" value="Unassembled WGS sequence"/>
</dbReference>
<sequence length="230" mass="25805">MWSVSPSPPDNRLSNTRRRSLSFEEWCNQLSFDLKNTRTQVDYLSRYIVHLREKINSLEQRIENHQCSPSFPAQQLVPSHATYAPAVNANQQAFCLPHTSPNPAPVVVLGRSPCVPGRSYGVQHSPQQIQPDLPGSTSSDKENSFADSSRSPSLEEEQTSRRGRSRTNREPSPVVAHPPQPSSSHKKRRRSFIVPLALRRNKNRVTAASNASVSDAGSFHLPKTKSYTRR</sequence>
<organism evidence="2 3">
    <name type="scientific">Fasciola hepatica</name>
    <name type="common">Liver fluke</name>
    <dbReference type="NCBI Taxonomy" id="6192"/>
    <lineage>
        <taxon>Eukaryota</taxon>
        <taxon>Metazoa</taxon>
        <taxon>Spiralia</taxon>
        <taxon>Lophotrochozoa</taxon>
        <taxon>Platyhelminthes</taxon>
        <taxon>Trematoda</taxon>
        <taxon>Digenea</taxon>
        <taxon>Plagiorchiida</taxon>
        <taxon>Echinostomata</taxon>
        <taxon>Echinostomatoidea</taxon>
        <taxon>Fasciolidae</taxon>
        <taxon>Fasciola</taxon>
    </lineage>
</organism>
<evidence type="ECO:0000313" key="3">
    <source>
        <dbReference type="Proteomes" id="UP000230066"/>
    </source>
</evidence>
<accession>A0A4E0RD13</accession>
<dbReference type="AlphaFoldDB" id="A0A4E0RD13"/>
<dbReference type="EMBL" id="JXXN02001592">
    <property type="protein sequence ID" value="THD24455.1"/>
    <property type="molecule type" value="Genomic_DNA"/>
</dbReference>
<feature type="compositionally biased region" description="Polar residues" evidence="1">
    <location>
        <begin position="122"/>
        <end position="138"/>
    </location>
</feature>
<name>A0A4E0RD13_FASHE</name>
<feature type="region of interest" description="Disordered" evidence="1">
    <location>
        <begin position="118"/>
        <end position="230"/>
    </location>
</feature>
<gene>
    <name evidence="2" type="ORF">D915_004737</name>
</gene>
<keyword evidence="3" id="KW-1185">Reference proteome</keyword>
<reference evidence="2" key="1">
    <citation type="submission" date="2019-03" db="EMBL/GenBank/DDBJ databases">
        <title>Improved annotation for the trematode Fasciola hepatica.</title>
        <authorList>
            <person name="Choi Y.-J."/>
            <person name="Martin J."/>
            <person name="Mitreva M."/>
        </authorList>
    </citation>
    <scope>NUCLEOTIDE SEQUENCE [LARGE SCALE GENOMIC DNA]</scope>
</reference>
<comment type="caution">
    <text evidence="2">The sequence shown here is derived from an EMBL/GenBank/DDBJ whole genome shotgun (WGS) entry which is preliminary data.</text>
</comment>
<evidence type="ECO:0000313" key="2">
    <source>
        <dbReference type="EMBL" id="THD24455.1"/>
    </source>
</evidence>
<proteinExistence type="predicted"/>
<evidence type="ECO:0000256" key="1">
    <source>
        <dbReference type="SAM" id="MobiDB-lite"/>
    </source>
</evidence>
<feature type="compositionally biased region" description="Polar residues" evidence="1">
    <location>
        <begin position="204"/>
        <end position="215"/>
    </location>
</feature>